<reference evidence="2 3" key="1">
    <citation type="submission" date="2021-03" db="EMBL/GenBank/DDBJ databases">
        <title>Sequencing the genomes of 1000 actinobacteria strains.</title>
        <authorList>
            <person name="Klenk H.-P."/>
        </authorList>
    </citation>
    <scope>NUCLEOTIDE SEQUENCE [LARGE SCALE GENOMIC DNA]</scope>
    <source>
        <strain evidence="2 3">DSM 46670</strain>
    </source>
</reference>
<evidence type="ECO:0000259" key="1">
    <source>
        <dbReference type="Pfam" id="PF12697"/>
    </source>
</evidence>
<keyword evidence="3" id="KW-1185">Reference proteome</keyword>
<accession>A0ABS4TYF1</accession>
<gene>
    <name evidence="2" type="ORF">JOF56_009816</name>
</gene>
<organism evidence="2 3">
    <name type="scientific">Kibdelosporangium banguiense</name>
    <dbReference type="NCBI Taxonomy" id="1365924"/>
    <lineage>
        <taxon>Bacteria</taxon>
        <taxon>Bacillati</taxon>
        <taxon>Actinomycetota</taxon>
        <taxon>Actinomycetes</taxon>
        <taxon>Pseudonocardiales</taxon>
        <taxon>Pseudonocardiaceae</taxon>
        <taxon>Kibdelosporangium</taxon>
    </lineage>
</organism>
<sequence length="240" mass="26418">MATYVLVHGGAHGGWCYQRVTRLLRSAGHEVYTPTMTGLGERAHLLRPDIDLDFHINDITTVLEYEDLRDVILVGHSYGGMVITGVADRATDRIGHLVYLDAANPINGEALADITPPDAIKALREAGKIVDGVELVLWPGTEPIPHYGLTDPDDIAWTTARLTPHPYRCVTQPLRLTNEAALWEIPQTYIVCTDTLPYRDPARMANAKAAGRLWDIDTGHDLMISEPEAVADLLLRVPTA</sequence>
<dbReference type="PANTHER" id="PTHR37017">
    <property type="entry name" value="AB HYDROLASE-1 DOMAIN-CONTAINING PROTEIN-RELATED"/>
    <property type="match status" value="1"/>
</dbReference>
<dbReference type="Pfam" id="PF12697">
    <property type="entry name" value="Abhydrolase_6"/>
    <property type="match status" value="1"/>
</dbReference>
<dbReference type="Gene3D" id="3.40.50.1820">
    <property type="entry name" value="alpha/beta hydrolase"/>
    <property type="match status" value="1"/>
</dbReference>
<evidence type="ECO:0000313" key="3">
    <source>
        <dbReference type="Proteomes" id="UP001519332"/>
    </source>
</evidence>
<dbReference type="EMBL" id="JAGINW010000001">
    <property type="protein sequence ID" value="MBP2329431.1"/>
    <property type="molecule type" value="Genomic_DNA"/>
</dbReference>
<dbReference type="InterPro" id="IPR029058">
    <property type="entry name" value="AB_hydrolase_fold"/>
</dbReference>
<dbReference type="Proteomes" id="UP001519332">
    <property type="component" value="Unassembled WGS sequence"/>
</dbReference>
<protein>
    <submittedName>
        <fullName evidence="2">Pimeloyl-ACP methyl ester carboxylesterase</fullName>
    </submittedName>
</protein>
<dbReference type="InterPro" id="IPR052897">
    <property type="entry name" value="Sec-Metab_Biosynth_Hydrolase"/>
</dbReference>
<comment type="caution">
    <text evidence="2">The sequence shown here is derived from an EMBL/GenBank/DDBJ whole genome shotgun (WGS) entry which is preliminary data.</text>
</comment>
<feature type="domain" description="AB hydrolase-1" evidence="1">
    <location>
        <begin position="5"/>
        <end position="232"/>
    </location>
</feature>
<dbReference type="PANTHER" id="PTHR37017:SF11">
    <property type="entry name" value="ESTERASE_LIPASE_THIOESTERASE DOMAIN-CONTAINING PROTEIN"/>
    <property type="match status" value="1"/>
</dbReference>
<evidence type="ECO:0000313" key="2">
    <source>
        <dbReference type="EMBL" id="MBP2329431.1"/>
    </source>
</evidence>
<dbReference type="InterPro" id="IPR000073">
    <property type="entry name" value="AB_hydrolase_1"/>
</dbReference>
<dbReference type="RefSeq" id="WP_209646225.1">
    <property type="nucleotide sequence ID" value="NZ_JAGINW010000001.1"/>
</dbReference>
<name>A0ABS4TYF1_9PSEU</name>
<dbReference type="SUPFAM" id="SSF53474">
    <property type="entry name" value="alpha/beta-Hydrolases"/>
    <property type="match status" value="1"/>
</dbReference>
<proteinExistence type="predicted"/>